<sequence>MMAALAFGLAYPGFLLLSLAMDRHHRDLLGEAPPWPRRLACRLGGAGLLGLSGLPCLAVWGWSIGPVAWCGVLTLAASGLVALLAFAPRAALILAMLLPAVGGIAWLGLP</sequence>
<feature type="transmembrane region" description="Helical" evidence="1">
    <location>
        <begin position="92"/>
        <end position="109"/>
    </location>
</feature>
<protein>
    <submittedName>
        <fullName evidence="2">DUF3325 domain-containing protein</fullName>
    </submittedName>
</protein>
<feature type="transmembrane region" description="Helical" evidence="1">
    <location>
        <begin position="44"/>
        <end position="62"/>
    </location>
</feature>
<proteinExistence type="predicted"/>
<gene>
    <name evidence="2" type="ORF">Q7A36_12165</name>
</gene>
<name>A0ABT9DYY9_9PROT</name>
<keyword evidence="1" id="KW-0472">Membrane</keyword>
<dbReference type="RefSeq" id="WP_305103969.1">
    <property type="nucleotide sequence ID" value="NZ_JAUTWS010000010.1"/>
</dbReference>
<comment type="caution">
    <text evidence="2">The sequence shown here is derived from an EMBL/GenBank/DDBJ whole genome shotgun (WGS) entry which is preliminary data.</text>
</comment>
<organism evidence="2 3">
    <name type="scientific">Paracraurococcus lichenis</name>
    <dbReference type="NCBI Taxonomy" id="3064888"/>
    <lineage>
        <taxon>Bacteria</taxon>
        <taxon>Pseudomonadati</taxon>
        <taxon>Pseudomonadota</taxon>
        <taxon>Alphaproteobacteria</taxon>
        <taxon>Acetobacterales</taxon>
        <taxon>Roseomonadaceae</taxon>
        <taxon>Paracraurococcus</taxon>
    </lineage>
</organism>
<evidence type="ECO:0000313" key="3">
    <source>
        <dbReference type="Proteomes" id="UP001243009"/>
    </source>
</evidence>
<dbReference type="Proteomes" id="UP001243009">
    <property type="component" value="Unassembled WGS sequence"/>
</dbReference>
<accession>A0ABT9DYY9</accession>
<keyword evidence="1" id="KW-0812">Transmembrane</keyword>
<evidence type="ECO:0000256" key="1">
    <source>
        <dbReference type="SAM" id="Phobius"/>
    </source>
</evidence>
<keyword evidence="1" id="KW-1133">Transmembrane helix</keyword>
<dbReference type="Pfam" id="PF11804">
    <property type="entry name" value="DUF3325"/>
    <property type="match status" value="1"/>
</dbReference>
<reference evidence="2 3" key="1">
    <citation type="submission" date="2023-08" db="EMBL/GenBank/DDBJ databases">
        <title>The draft genome sequence of Paracraurococcus sp. LOR1-02.</title>
        <authorList>
            <person name="Kingkaew E."/>
            <person name="Tanasupawat S."/>
        </authorList>
    </citation>
    <scope>NUCLEOTIDE SEQUENCE [LARGE SCALE GENOMIC DNA]</scope>
    <source>
        <strain evidence="2 3">LOR1-02</strain>
    </source>
</reference>
<dbReference type="EMBL" id="JAUTWS010000010">
    <property type="protein sequence ID" value="MDO9709101.1"/>
    <property type="molecule type" value="Genomic_DNA"/>
</dbReference>
<keyword evidence="3" id="KW-1185">Reference proteome</keyword>
<feature type="transmembrane region" description="Helical" evidence="1">
    <location>
        <begin position="67"/>
        <end position="86"/>
    </location>
</feature>
<dbReference type="InterPro" id="IPR021762">
    <property type="entry name" value="DUF3325"/>
</dbReference>
<evidence type="ECO:0000313" key="2">
    <source>
        <dbReference type="EMBL" id="MDO9709101.1"/>
    </source>
</evidence>